<gene>
    <name evidence="6" type="ORF">OSTLU_26220</name>
</gene>
<keyword evidence="5" id="KW-0812">Transmembrane</keyword>
<name>A4S3Y9_OSTLU</name>
<reference evidence="6 7" key="1">
    <citation type="journal article" date="2007" name="Proc. Natl. Acad. Sci. U.S.A.">
        <title>The tiny eukaryote Ostreococcus provides genomic insights into the paradox of plankton speciation.</title>
        <authorList>
            <person name="Palenik B."/>
            <person name="Grimwood J."/>
            <person name="Aerts A."/>
            <person name="Rouze P."/>
            <person name="Salamov A."/>
            <person name="Putnam N."/>
            <person name="Dupont C."/>
            <person name="Jorgensen R."/>
            <person name="Derelle E."/>
            <person name="Rombauts S."/>
            <person name="Zhou K."/>
            <person name="Otillar R."/>
            <person name="Merchant S.S."/>
            <person name="Podell S."/>
            <person name="Gaasterland T."/>
            <person name="Napoli C."/>
            <person name="Gendler K."/>
            <person name="Manuell A."/>
            <person name="Tai V."/>
            <person name="Vallon O."/>
            <person name="Piganeau G."/>
            <person name="Jancek S."/>
            <person name="Heijde M."/>
            <person name="Jabbari K."/>
            <person name="Bowler C."/>
            <person name="Lohr M."/>
            <person name="Robbens S."/>
            <person name="Werner G."/>
            <person name="Dubchak I."/>
            <person name="Pazour G.J."/>
            <person name="Ren Q."/>
            <person name="Paulsen I."/>
            <person name="Delwiche C."/>
            <person name="Schmutz J."/>
            <person name="Rokhsar D."/>
            <person name="Van de Peer Y."/>
            <person name="Moreau H."/>
            <person name="Grigoriev I.V."/>
        </authorList>
    </citation>
    <scope>NUCLEOTIDE SEQUENCE [LARGE SCALE GENOMIC DNA]</scope>
    <source>
        <strain evidence="6 7">CCE9901</strain>
    </source>
</reference>
<dbReference type="Proteomes" id="UP000001568">
    <property type="component" value="Chromosome 10"/>
</dbReference>
<evidence type="ECO:0000256" key="3">
    <source>
        <dbReference type="ARBA" id="ARBA00021584"/>
    </source>
</evidence>
<evidence type="ECO:0000256" key="5">
    <source>
        <dbReference type="SAM" id="Phobius"/>
    </source>
</evidence>
<dbReference type="EMBL" id="CP000590">
    <property type="protein sequence ID" value="ABO98296.1"/>
    <property type="molecule type" value="Genomic_DNA"/>
</dbReference>
<evidence type="ECO:0000313" key="7">
    <source>
        <dbReference type="Proteomes" id="UP000001568"/>
    </source>
</evidence>
<dbReference type="GO" id="GO:0009536">
    <property type="term" value="C:plastid"/>
    <property type="evidence" value="ECO:0007669"/>
    <property type="project" value="UniProtKB-SubCell"/>
</dbReference>
<evidence type="ECO:0000313" key="6">
    <source>
        <dbReference type="EMBL" id="ABO98296.1"/>
    </source>
</evidence>
<dbReference type="InterPro" id="IPR008470">
    <property type="entry name" value="Uncharacterised_Ycf33"/>
</dbReference>
<dbReference type="PANTHER" id="PTHR36049:SF3">
    <property type="match status" value="1"/>
</dbReference>
<organism evidence="6 7">
    <name type="scientific">Ostreococcus lucimarinus (strain CCE9901)</name>
    <dbReference type="NCBI Taxonomy" id="436017"/>
    <lineage>
        <taxon>Eukaryota</taxon>
        <taxon>Viridiplantae</taxon>
        <taxon>Chlorophyta</taxon>
        <taxon>Mamiellophyceae</taxon>
        <taxon>Mamiellales</taxon>
        <taxon>Bathycoccaceae</taxon>
        <taxon>Ostreococcus</taxon>
    </lineage>
</organism>
<keyword evidence="5" id="KW-1133">Transmembrane helix</keyword>
<dbReference type="RefSeq" id="XP_001420003.1">
    <property type="nucleotide sequence ID" value="XM_001419966.1"/>
</dbReference>
<dbReference type="GeneID" id="5003962"/>
<protein>
    <recommendedName>
        <fullName evidence="3">Uncharacterized protein ycf33</fullName>
    </recommendedName>
</protein>
<accession>A4S3Y9</accession>
<dbReference type="HOGENOM" id="CLU_166368_0_0_1"/>
<feature type="transmembrane region" description="Helical" evidence="5">
    <location>
        <begin position="35"/>
        <end position="51"/>
    </location>
</feature>
<keyword evidence="4" id="KW-0934">Plastid</keyword>
<dbReference type="AlphaFoldDB" id="A4S3Y9"/>
<evidence type="ECO:0000256" key="2">
    <source>
        <dbReference type="ARBA" id="ARBA00010985"/>
    </source>
</evidence>
<proteinExistence type="inferred from homology"/>
<feature type="transmembrane region" description="Helical" evidence="5">
    <location>
        <begin position="63"/>
        <end position="82"/>
    </location>
</feature>
<evidence type="ECO:0000256" key="1">
    <source>
        <dbReference type="ARBA" id="ARBA00004474"/>
    </source>
</evidence>
<keyword evidence="5" id="KW-0472">Membrane</keyword>
<evidence type="ECO:0000256" key="4">
    <source>
        <dbReference type="ARBA" id="ARBA00022640"/>
    </source>
</evidence>
<comment type="similarity">
    <text evidence="2">Belongs to the ycf33 family.</text>
</comment>
<dbReference type="Pfam" id="PF05421">
    <property type="entry name" value="DUF751"/>
    <property type="match status" value="1"/>
</dbReference>
<comment type="subcellular location">
    <subcellularLocation>
        <location evidence="1">Plastid</location>
    </subcellularLocation>
</comment>
<dbReference type="OrthoDB" id="1900844at2759"/>
<dbReference type="Gramene" id="ABO98296">
    <property type="protein sequence ID" value="ABO98296"/>
    <property type="gene ID" value="OSTLU_26220"/>
</dbReference>
<keyword evidence="7" id="KW-1185">Reference proteome</keyword>
<dbReference type="KEGG" id="olu:OSTLU_26220"/>
<dbReference type="PANTHER" id="PTHR36049">
    <property type="entry name" value="TRANSMEMBRANE PROTEIN"/>
    <property type="match status" value="1"/>
</dbReference>
<sequence length="95" mass="9951">MADGADNSAAATTTPNELFALAGGEVPFWANMVKYARFSISIMVGFAYMFGRPVAALLKKPQTAAAVVAVGAGGYVFFKFTIETMLGMNDPSTMG</sequence>
<dbReference type="eggNOG" id="ENOG502SF85">
    <property type="taxonomic scope" value="Eukaryota"/>
</dbReference>